<organism evidence="3 4">
    <name type="scientific">Rhodotorula toruloides</name>
    <name type="common">Yeast</name>
    <name type="synonym">Rhodosporidium toruloides</name>
    <dbReference type="NCBI Taxonomy" id="5286"/>
    <lineage>
        <taxon>Eukaryota</taxon>
        <taxon>Fungi</taxon>
        <taxon>Dikarya</taxon>
        <taxon>Basidiomycota</taxon>
        <taxon>Pucciniomycotina</taxon>
        <taxon>Microbotryomycetes</taxon>
        <taxon>Sporidiobolales</taxon>
        <taxon>Sporidiobolaceae</taxon>
        <taxon>Rhodotorula</taxon>
    </lineage>
</organism>
<feature type="compositionally biased region" description="Low complexity" evidence="2">
    <location>
        <begin position="77"/>
        <end position="110"/>
    </location>
</feature>
<dbReference type="AlphaFoldDB" id="A0A511KLL0"/>
<evidence type="ECO:0000256" key="2">
    <source>
        <dbReference type="SAM" id="MobiDB-lite"/>
    </source>
</evidence>
<gene>
    <name evidence="3" type="ORF">Rt10032_c12g4852</name>
</gene>
<comment type="caution">
    <text evidence="3">The sequence shown here is derived from an EMBL/GenBank/DDBJ whole genome shotgun (WGS) entry which is preliminary data.</text>
</comment>
<proteinExistence type="predicted"/>
<dbReference type="Proteomes" id="UP000321518">
    <property type="component" value="Unassembled WGS sequence"/>
</dbReference>
<name>A0A511KLL0_RHOTO</name>
<sequence length="480" mass="50853">MGGGMMTQATLVEQNADLLSFIAKKERKCLDLREELKRHEAELALLKKKWESIVARSLQQQAYASSAPTSSLNRARPSISSSGSPNTSPTPLPHATLPPTHSLDLSLLSSTFDAPPDGEGESSTPIEIPESVKAAGTWIGGALGRVLEVAVGMPTGMEGPHGHIQQEARGLGIVREEEEEEGEEGAQQDRRARSSMDGSATGSTSHTQTRDSEATSSNVRPLPARTSSSPSLSRPSRLFSPSQSTSSPSTSPTHTRTRSSLSLLSSSLSSKWAQLSSSEVVQNSKRATMGLVDTFEQGLSQALGPLELPPIEGAGEEERRSRRQDVPSPFLRHDSAGEKDTSAQQRSAPSHSPNPQQRPNGPSLPALGAVPGQGLSSMFASLSSAVSSHGASPPPPAPASTSNADKTPTASTFADASTARGQGGWDWSAFLPTTSSLEGVAEEAGLTTWKERASEDERREEKGKGREVEKVRDEGEWPGW</sequence>
<dbReference type="EMBL" id="BJWK01000012">
    <property type="protein sequence ID" value="GEM10835.1"/>
    <property type="molecule type" value="Genomic_DNA"/>
</dbReference>
<evidence type="ECO:0000313" key="3">
    <source>
        <dbReference type="EMBL" id="GEM10835.1"/>
    </source>
</evidence>
<evidence type="ECO:0000256" key="1">
    <source>
        <dbReference type="SAM" id="Coils"/>
    </source>
</evidence>
<feature type="compositionally biased region" description="Basic and acidic residues" evidence="2">
    <location>
        <begin position="449"/>
        <end position="480"/>
    </location>
</feature>
<feature type="compositionally biased region" description="Polar residues" evidence="2">
    <location>
        <begin position="64"/>
        <end position="73"/>
    </location>
</feature>
<feature type="compositionally biased region" description="Polar residues" evidence="2">
    <location>
        <begin position="196"/>
        <end position="207"/>
    </location>
</feature>
<feature type="region of interest" description="Disordered" evidence="2">
    <location>
        <begin position="64"/>
        <end position="128"/>
    </location>
</feature>
<feature type="region of interest" description="Disordered" evidence="2">
    <location>
        <begin position="176"/>
        <end position="281"/>
    </location>
</feature>
<dbReference type="OrthoDB" id="3204900at2759"/>
<feature type="compositionally biased region" description="Basic and acidic residues" evidence="2">
    <location>
        <begin position="316"/>
        <end position="341"/>
    </location>
</feature>
<protein>
    <submittedName>
        <fullName evidence="3">Uncharacterized protein</fullName>
    </submittedName>
</protein>
<feature type="compositionally biased region" description="Low complexity" evidence="2">
    <location>
        <begin position="376"/>
        <end position="391"/>
    </location>
</feature>
<feature type="region of interest" description="Disordered" evidence="2">
    <location>
        <begin position="301"/>
        <end position="480"/>
    </location>
</feature>
<feature type="compositionally biased region" description="Low complexity" evidence="2">
    <location>
        <begin position="220"/>
        <end position="278"/>
    </location>
</feature>
<feature type="compositionally biased region" description="Polar residues" evidence="2">
    <location>
        <begin position="405"/>
        <end position="415"/>
    </location>
</feature>
<reference evidence="3 4" key="1">
    <citation type="submission" date="2019-07" db="EMBL/GenBank/DDBJ databases">
        <title>Rhodotorula toruloides NBRC10032 genome sequencing.</title>
        <authorList>
            <person name="Shida Y."/>
            <person name="Takaku H."/>
            <person name="Ogasawara W."/>
            <person name="Mori K."/>
        </authorList>
    </citation>
    <scope>NUCLEOTIDE SEQUENCE [LARGE SCALE GENOMIC DNA]</scope>
    <source>
        <strain evidence="3 4">NBRC10032</strain>
    </source>
</reference>
<evidence type="ECO:0000313" key="4">
    <source>
        <dbReference type="Proteomes" id="UP000321518"/>
    </source>
</evidence>
<accession>A0A511KLL0</accession>
<feature type="compositionally biased region" description="Acidic residues" evidence="2">
    <location>
        <begin position="176"/>
        <end position="186"/>
    </location>
</feature>
<feature type="compositionally biased region" description="Polar residues" evidence="2">
    <location>
        <begin position="342"/>
        <end position="360"/>
    </location>
</feature>
<keyword evidence="1" id="KW-0175">Coiled coil</keyword>
<feature type="coiled-coil region" evidence="1">
    <location>
        <begin position="22"/>
        <end position="49"/>
    </location>
</feature>